<sequence>MDIAHDLLLSDEQLNMATAIAAPFFVDSIADALRSPKAPGTMDFCRIVREEALSGLWTDKRKLQQYPAYMSEFLSLASSIFSEQHLENLGSQAHYFDAVSGFSAISDAFISSRPAIDAIKDVIFAIVEHSAAESSRVIMTQQNLSAATSGTQVSSGPQQQQQPLLPLETTQSSRLPIGSGEEVVDIPCRIQQIDLEGPTIAEAWCANATTNAMENLALSVPSDANPSSMAFRALPVYHGTDWPVEDNEYIRDDPQRGLLTPHVCPNQVAPTSGAVLQVVWTGFSPLRCFLWAAFKSEVLHQIPTGRIKAKLERSWNCRPFTSGSSSSSSHTHFGVTLFKFRPSLPSAFDQTSYVMPRGREAEWERICKNHDRPAGITRAEVDPHIKRLWDQFSTIHGGALDTWPNALHCHEFRPQLNMLRSFTRQLWRTVWFDEGLKVLNDSHEVTYAISFKLAAPVPPKASFGKEKSRFK</sequence>
<proteinExistence type="predicted"/>
<protein>
    <submittedName>
        <fullName evidence="1">Uncharacterized protein</fullName>
    </submittedName>
</protein>
<dbReference type="AlphaFoldDB" id="A0AAJ0H826"/>
<keyword evidence="2" id="KW-1185">Reference proteome</keyword>
<name>A0AAJ0H826_9PEZI</name>
<evidence type="ECO:0000313" key="2">
    <source>
        <dbReference type="Proteomes" id="UP001275084"/>
    </source>
</evidence>
<reference evidence="1" key="1">
    <citation type="journal article" date="2023" name="Mol. Phylogenet. Evol.">
        <title>Genome-scale phylogeny and comparative genomics of the fungal order Sordariales.</title>
        <authorList>
            <person name="Hensen N."/>
            <person name="Bonometti L."/>
            <person name="Westerberg I."/>
            <person name="Brannstrom I.O."/>
            <person name="Guillou S."/>
            <person name="Cros-Aarteil S."/>
            <person name="Calhoun S."/>
            <person name="Haridas S."/>
            <person name="Kuo A."/>
            <person name="Mondo S."/>
            <person name="Pangilinan J."/>
            <person name="Riley R."/>
            <person name="LaButti K."/>
            <person name="Andreopoulos B."/>
            <person name="Lipzen A."/>
            <person name="Chen C."/>
            <person name="Yan M."/>
            <person name="Daum C."/>
            <person name="Ng V."/>
            <person name="Clum A."/>
            <person name="Steindorff A."/>
            <person name="Ohm R.A."/>
            <person name="Martin F."/>
            <person name="Silar P."/>
            <person name="Natvig D.O."/>
            <person name="Lalanne C."/>
            <person name="Gautier V."/>
            <person name="Ament-Velasquez S.L."/>
            <person name="Kruys A."/>
            <person name="Hutchinson M.I."/>
            <person name="Powell A.J."/>
            <person name="Barry K."/>
            <person name="Miller A.N."/>
            <person name="Grigoriev I.V."/>
            <person name="Debuchy R."/>
            <person name="Gladieux P."/>
            <person name="Hiltunen Thoren M."/>
            <person name="Johannesson H."/>
        </authorList>
    </citation>
    <scope>NUCLEOTIDE SEQUENCE</scope>
    <source>
        <strain evidence="1">CBS 955.72</strain>
    </source>
</reference>
<organism evidence="1 2">
    <name type="scientific">Lasiosphaeria hispida</name>
    <dbReference type="NCBI Taxonomy" id="260671"/>
    <lineage>
        <taxon>Eukaryota</taxon>
        <taxon>Fungi</taxon>
        <taxon>Dikarya</taxon>
        <taxon>Ascomycota</taxon>
        <taxon>Pezizomycotina</taxon>
        <taxon>Sordariomycetes</taxon>
        <taxon>Sordariomycetidae</taxon>
        <taxon>Sordariales</taxon>
        <taxon>Lasiosphaeriaceae</taxon>
        <taxon>Lasiosphaeria</taxon>
    </lineage>
</organism>
<dbReference type="Proteomes" id="UP001275084">
    <property type="component" value="Unassembled WGS sequence"/>
</dbReference>
<evidence type="ECO:0000313" key="1">
    <source>
        <dbReference type="EMBL" id="KAK3343450.1"/>
    </source>
</evidence>
<accession>A0AAJ0H826</accession>
<reference evidence="1" key="2">
    <citation type="submission" date="2023-06" db="EMBL/GenBank/DDBJ databases">
        <authorList>
            <consortium name="Lawrence Berkeley National Laboratory"/>
            <person name="Haridas S."/>
            <person name="Hensen N."/>
            <person name="Bonometti L."/>
            <person name="Westerberg I."/>
            <person name="Brannstrom I.O."/>
            <person name="Guillou S."/>
            <person name="Cros-Aarteil S."/>
            <person name="Calhoun S."/>
            <person name="Kuo A."/>
            <person name="Mondo S."/>
            <person name="Pangilinan J."/>
            <person name="Riley R."/>
            <person name="Labutti K."/>
            <person name="Andreopoulos B."/>
            <person name="Lipzen A."/>
            <person name="Chen C."/>
            <person name="Yanf M."/>
            <person name="Daum C."/>
            <person name="Ng V."/>
            <person name="Clum A."/>
            <person name="Steindorff A."/>
            <person name="Ohm R."/>
            <person name="Martin F."/>
            <person name="Silar P."/>
            <person name="Natvig D."/>
            <person name="Lalanne C."/>
            <person name="Gautier V."/>
            <person name="Ament-Velasquez S.L."/>
            <person name="Kruys A."/>
            <person name="Hutchinson M.I."/>
            <person name="Powell A.J."/>
            <person name="Barry K."/>
            <person name="Miller A.N."/>
            <person name="Grigoriev I.V."/>
            <person name="Debuchy R."/>
            <person name="Gladieux P."/>
            <person name="Thoren M.H."/>
            <person name="Johannesson H."/>
        </authorList>
    </citation>
    <scope>NUCLEOTIDE SEQUENCE</scope>
    <source>
        <strain evidence="1">CBS 955.72</strain>
    </source>
</reference>
<comment type="caution">
    <text evidence="1">The sequence shown here is derived from an EMBL/GenBank/DDBJ whole genome shotgun (WGS) entry which is preliminary data.</text>
</comment>
<dbReference type="EMBL" id="JAUIQD010000007">
    <property type="protein sequence ID" value="KAK3343450.1"/>
    <property type="molecule type" value="Genomic_DNA"/>
</dbReference>
<gene>
    <name evidence="1" type="ORF">B0T25DRAFT_554354</name>
</gene>